<dbReference type="EMBL" id="CP000112">
    <property type="protein sequence ID" value="ABB36903.1"/>
    <property type="molecule type" value="Genomic_DNA"/>
</dbReference>
<dbReference type="AlphaFoldDB" id="Q317J3"/>
<feature type="domain" description="GS beta-grasp" evidence="4">
    <location>
        <begin position="89"/>
        <end position="182"/>
    </location>
</feature>
<evidence type="ECO:0000259" key="5">
    <source>
        <dbReference type="PROSITE" id="PS51987"/>
    </source>
</evidence>
<evidence type="ECO:0000259" key="4">
    <source>
        <dbReference type="PROSITE" id="PS51986"/>
    </source>
</evidence>
<protein>
    <submittedName>
        <fullName evidence="6">Glutamine synthetase catalytic region</fullName>
    </submittedName>
</protein>
<dbReference type="Pfam" id="PF12437">
    <property type="entry name" value="GSIII_N"/>
    <property type="match status" value="1"/>
</dbReference>
<dbReference type="GO" id="GO:0004356">
    <property type="term" value="F:glutamine synthetase activity"/>
    <property type="evidence" value="ECO:0007669"/>
    <property type="project" value="InterPro"/>
</dbReference>
<sequence>MSGHQARLNAIAAVTNYKAGTPAFSFADSTPTELFGSNVFNDKVMRERLPKKVYKSLMRTIEQGEKLDPSVADVVATAMKDWAMSKGATHYTHVFYPLNGLTAEKHDGFLTPDGNGNVLAEFSGSQLIQGEPDASSFPSGGLRATFEARGYTAWDVTNPAYIIENPNGTFLCIPTAFVSWTGEALDKKTPLLRASQALNTQARRVLRLFGTDTGDRVVSYAGAEQEYFLIDRNFFFARPDLQLAGRTLLGAKPAKGQEFEDHYFGTVPRRVLAFMLEVEHELYKLGVPVKTRHNEVAPAQFEIAPVFEVSNLATDHNQIIMTSLKSIAKRYGMACLLHEKPFAGINGSGKHVNYSLGNSKLGSLFDPGDTPHENAQFLVFCAAMIRSVHKYGHLMRAVVASASNDHRLGANEAPPAIMSVYLGEQLTDVFEQIKNGGAKSCKKRGMLQVGVDTLPPLPMDAGDRNRTSPFAFTGNRFEFRAVGSNMSIAGPQVALNTMLAESLDYIATELEKTTGGDQSKLPEAVQCLLRDIITEHEAVIFNGDGYSDEWHKEAERRGLRNLPTSVQALPVLTAPEVVELFEKYGVFSRRELESRQSIYLEQYCRTIHTEAALVVKMARTQIFPAAVRYQSELAATCANMKAIGMDFVTHTLSDLTEKLRGLQQNTDALDALVNSHFESEIEEAAFMREKVLPAMEKVRSYADQLENIVADDLWPLPSYQEMLFIK</sequence>
<dbReference type="Proteomes" id="UP000002710">
    <property type="component" value="Chromosome"/>
</dbReference>
<dbReference type="PROSITE" id="PS51986">
    <property type="entry name" value="GS_BETA_GRASP"/>
    <property type="match status" value="1"/>
</dbReference>
<dbReference type="Pfam" id="PF18318">
    <property type="entry name" value="Gln-synt_C-ter"/>
    <property type="match status" value="1"/>
</dbReference>
<proteinExistence type="inferred from homology"/>
<dbReference type="PANTHER" id="PTHR42974">
    <property type="entry name" value="GLUTAMINE SYNTHETASE"/>
    <property type="match status" value="1"/>
</dbReference>
<dbReference type="PROSITE" id="PS00181">
    <property type="entry name" value="GLNA_ATP"/>
    <property type="match status" value="1"/>
</dbReference>
<dbReference type="InterPro" id="IPR040577">
    <property type="entry name" value="Gln-synt_C"/>
</dbReference>
<dbReference type="InterPro" id="IPR008147">
    <property type="entry name" value="Gln_synt_N"/>
</dbReference>
<dbReference type="SMART" id="SM01230">
    <property type="entry name" value="Gln-synt_C"/>
    <property type="match status" value="1"/>
</dbReference>
<dbReference type="PROSITE" id="PS51987">
    <property type="entry name" value="GS_CATALYTIC"/>
    <property type="match status" value="1"/>
</dbReference>
<name>Q317J3_OLEA2</name>
<dbReference type="GO" id="GO:0006542">
    <property type="term" value="P:glutamine biosynthetic process"/>
    <property type="evidence" value="ECO:0007669"/>
    <property type="project" value="InterPro"/>
</dbReference>
<dbReference type="SUPFAM" id="SSF55931">
    <property type="entry name" value="Glutamine synthetase/guanido kinase"/>
    <property type="match status" value="1"/>
</dbReference>
<dbReference type="InterPro" id="IPR014746">
    <property type="entry name" value="Gln_synth/guanido_kin_cat_dom"/>
</dbReference>
<keyword evidence="7" id="KW-1185">Reference proteome</keyword>
<dbReference type="InterPro" id="IPR052725">
    <property type="entry name" value="GS_Type-3"/>
</dbReference>
<keyword evidence="3" id="KW-0175">Coiled coil</keyword>
<organism evidence="6 7">
    <name type="scientific">Oleidesulfovibrio alaskensis (strain ATCC BAA-1058 / DSM 17464 / G20)</name>
    <name type="common">Desulfovibrio alaskensis</name>
    <dbReference type="NCBI Taxonomy" id="207559"/>
    <lineage>
        <taxon>Bacteria</taxon>
        <taxon>Pseudomonadati</taxon>
        <taxon>Thermodesulfobacteriota</taxon>
        <taxon>Desulfovibrionia</taxon>
        <taxon>Desulfovibrionales</taxon>
        <taxon>Desulfovibrionaceae</taxon>
        <taxon>Oleidesulfovibrio</taxon>
    </lineage>
</organism>
<evidence type="ECO:0000256" key="2">
    <source>
        <dbReference type="RuleBase" id="RU000384"/>
    </source>
</evidence>
<dbReference type="Gene3D" id="3.30.590.10">
    <property type="entry name" value="Glutamine synthetase/guanido kinase, catalytic domain"/>
    <property type="match status" value="1"/>
</dbReference>
<dbReference type="Gene3D" id="1.20.120.1560">
    <property type="match status" value="1"/>
</dbReference>
<dbReference type="HOGENOM" id="CLU_024307_0_0_7"/>
<reference evidence="6 7" key="1">
    <citation type="journal article" date="2011" name="J. Bacteriol.">
        <title>Complete genome sequence and updated annotation of Desulfovibrio alaskensis G20.</title>
        <authorList>
            <person name="Hauser L.J."/>
            <person name="Land M.L."/>
            <person name="Brown S.D."/>
            <person name="Larimer F."/>
            <person name="Keller K.L."/>
            <person name="Rapp-Giles B.J."/>
            <person name="Price M.N."/>
            <person name="Lin M."/>
            <person name="Bruce D.C."/>
            <person name="Detter J.C."/>
            <person name="Tapia R."/>
            <person name="Han C.S."/>
            <person name="Goodwin L.A."/>
            <person name="Cheng J.F."/>
            <person name="Pitluck S."/>
            <person name="Copeland A."/>
            <person name="Lucas S."/>
            <person name="Nolan M."/>
            <person name="Lapidus A.L."/>
            <person name="Palumbo A.V."/>
            <person name="Wall J.D."/>
        </authorList>
    </citation>
    <scope>NUCLEOTIDE SEQUENCE [LARGE SCALE GENOMIC DNA]</scope>
    <source>
        <strain evidence="7">ATCC BAA 1058 / DSM 17464 / G20</strain>
    </source>
</reference>
<dbReference type="PANTHER" id="PTHR42974:SF1">
    <property type="entry name" value="TYPE-3 GLUTAMINE SYNTHETASE"/>
    <property type="match status" value="1"/>
</dbReference>
<evidence type="ECO:0000256" key="3">
    <source>
        <dbReference type="SAM" id="Coils"/>
    </source>
</evidence>
<dbReference type="Pfam" id="PF00120">
    <property type="entry name" value="Gln-synt_C"/>
    <property type="match status" value="1"/>
</dbReference>
<dbReference type="STRING" id="207559.Dde_0102"/>
<evidence type="ECO:0000313" key="7">
    <source>
        <dbReference type="Proteomes" id="UP000002710"/>
    </source>
</evidence>
<dbReference type="KEGG" id="dde:Dde_0102"/>
<dbReference type="RefSeq" id="WP_011366280.1">
    <property type="nucleotide sequence ID" value="NC_007519.1"/>
</dbReference>
<dbReference type="InterPro" id="IPR022147">
    <property type="entry name" value="GSIII_N"/>
</dbReference>
<dbReference type="InterPro" id="IPR027303">
    <property type="entry name" value="Gln_synth_gly_rich_site"/>
</dbReference>
<accession>Q317J3</accession>
<gene>
    <name evidence="6" type="ordered locus">Dde_0102</name>
</gene>
<feature type="coiled-coil region" evidence="3">
    <location>
        <begin position="645"/>
        <end position="672"/>
    </location>
</feature>
<evidence type="ECO:0000256" key="1">
    <source>
        <dbReference type="PROSITE-ProRule" id="PRU01330"/>
    </source>
</evidence>
<dbReference type="InterPro" id="IPR008146">
    <property type="entry name" value="Gln_synth_cat_dom"/>
</dbReference>
<feature type="domain" description="GS catalytic" evidence="5">
    <location>
        <begin position="198"/>
        <end position="622"/>
    </location>
</feature>
<comment type="similarity">
    <text evidence="1 2">Belongs to the glutamine synthetase family.</text>
</comment>
<dbReference type="eggNOG" id="COG3968">
    <property type="taxonomic scope" value="Bacteria"/>
</dbReference>
<evidence type="ECO:0000313" key="6">
    <source>
        <dbReference type="EMBL" id="ABB36903.1"/>
    </source>
</evidence>